<evidence type="ECO:0000313" key="1">
    <source>
        <dbReference type="EMBL" id="RVE73870.1"/>
    </source>
</evidence>
<evidence type="ECO:0000313" key="2">
    <source>
        <dbReference type="Proteomes" id="UP000283210"/>
    </source>
</evidence>
<reference evidence="1 2" key="2">
    <citation type="submission" date="2019-01" db="EMBL/GenBank/DDBJ databases">
        <title>A chromosome length genome reference of the Java medaka (oryzias javanicus).</title>
        <authorList>
            <person name="Herpin A."/>
            <person name="Takehana Y."/>
            <person name="Naruse K."/>
            <person name="Ansai S."/>
            <person name="Kawaguchi M."/>
        </authorList>
    </citation>
    <scope>NUCLEOTIDE SEQUENCE [LARGE SCALE GENOMIC DNA]</scope>
    <source>
        <strain evidence="1">RS831</strain>
        <tissue evidence="1">Whole body</tissue>
    </source>
</reference>
<dbReference type="Proteomes" id="UP000283210">
    <property type="component" value="Chromosome 4"/>
</dbReference>
<protein>
    <submittedName>
        <fullName evidence="1">Uncharacterized protein</fullName>
    </submittedName>
</protein>
<proteinExistence type="predicted"/>
<organism evidence="1 2">
    <name type="scientific">Oryzias javanicus</name>
    <name type="common">Javanese ricefish</name>
    <name type="synonym">Aplocheilus javanicus</name>
    <dbReference type="NCBI Taxonomy" id="123683"/>
    <lineage>
        <taxon>Eukaryota</taxon>
        <taxon>Metazoa</taxon>
        <taxon>Chordata</taxon>
        <taxon>Craniata</taxon>
        <taxon>Vertebrata</taxon>
        <taxon>Euteleostomi</taxon>
        <taxon>Actinopterygii</taxon>
        <taxon>Neopterygii</taxon>
        <taxon>Teleostei</taxon>
        <taxon>Neoteleostei</taxon>
        <taxon>Acanthomorphata</taxon>
        <taxon>Ovalentaria</taxon>
        <taxon>Atherinomorphae</taxon>
        <taxon>Beloniformes</taxon>
        <taxon>Adrianichthyidae</taxon>
        <taxon>Oryziinae</taxon>
        <taxon>Oryzias</taxon>
    </lineage>
</organism>
<keyword evidence="2" id="KW-1185">Reference proteome</keyword>
<name>A0A3S2PRB0_ORYJA</name>
<dbReference type="AlphaFoldDB" id="A0A3S2PRB0"/>
<accession>A0A3S2PRB0</accession>
<dbReference type="OrthoDB" id="422220at2759"/>
<dbReference type="EMBL" id="CM012440">
    <property type="protein sequence ID" value="RVE73870.1"/>
    <property type="molecule type" value="Genomic_DNA"/>
</dbReference>
<sequence length="100" mass="11774">MRTVVLTGRSQDAAENVLLTELLSAWDGCQKYFYRSWARRTALLHAAKELGVGNIERCRGFRSHLFKLLLGQRRRLVRVTERRVDLWLVCGRFRTTFQTF</sequence>
<gene>
    <name evidence="1" type="ORF">OJAV_G00035570</name>
</gene>
<reference evidence="1 2" key="1">
    <citation type="submission" date="2018-11" db="EMBL/GenBank/DDBJ databases">
        <authorList>
            <person name="Lopez-Roques C."/>
            <person name="Donnadieu C."/>
            <person name="Bouchez O."/>
            <person name="Klopp C."/>
            <person name="Cabau C."/>
            <person name="Zahm M."/>
        </authorList>
    </citation>
    <scope>NUCLEOTIDE SEQUENCE [LARGE SCALE GENOMIC DNA]</scope>
    <source>
        <strain evidence="1">RS831</strain>
        <tissue evidence="1">Whole body</tissue>
    </source>
</reference>